<feature type="domain" description="DUF3806" evidence="2">
    <location>
        <begin position="63"/>
        <end position="147"/>
    </location>
</feature>
<dbReference type="InterPro" id="IPR024266">
    <property type="entry name" value="DUF3806"/>
</dbReference>
<proteinExistence type="predicted"/>
<dbReference type="AlphaFoldDB" id="A0AAV3UAN0"/>
<accession>A0AAV3UAN0</accession>
<protein>
    <recommendedName>
        <fullName evidence="2">DUF3806 domain-containing protein</fullName>
    </recommendedName>
</protein>
<dbReference type="Pfam" id="PF12713">
    <property type="entry name" value="DUF3806"/>
    <property type="match status" value="1"/>
</dbReference>
<evidence type="ECO:0000259" key="2">
    <source>
        <dbReference type="Pfam" id="PF12713"/>
    </source>
</evidence>
<reference evidence="4" key="1">
    <citation type="journal article" date="2019" name="Int. J. Syst. Evol. Microbiol.">
        <title>The Global Catalogue of Microorganisms (GCM) 10K type strain sequencing project: providing services to taxonomists for standard genome sequencing and annotation.</title>
        <authorList>
            <consortium name="The Broad Institute Genomics Platform"/>
            <consortium name="The Broad Institute Genome Sequencing Center for Infectious Disease"/>
            <person name="Wu L."/>
            <person name="Ma J."/>
        </authorList>
    </citation>
    <scope>NUCLEOTIDE SEQUENCE [LARGE SCALE GENOMIC DNA]</scope>
    <source>
        <strain evidence="4">JCM 19134</strain>
    </source>
</reference>
<gene>
    <name evidence="3" type="ORF">GCM10025791_48390</name>
</gene>
<sequence length="168" mass="19455">MIRFIAPILISLLTIQSALAEKEWPQVSDMKWTERRQLDSQREWVEDLSKEKLGQNIRQTSDDLEALQRIIHKGLIKQDQSYQLQSLGVVLGDLFVKELGLEWRIYEDEKGRSRATCAPNTQECLFPITMLSRRMEVGLMPDVNKIYSEASDMIKPHLPALPYEAKPK</sequence>
<dbReference type="Gene3D" id="1.20.120.1090">
    <property type="match status" value="1"/>
</dbReference>
<keyword evidence="4" id="KW-1185">Reference proteome</keyword>
<feature type="signal peptide" evidence="1">
    <location>
        <begin position="1"/>
        <end position="20"/>
    </location>
</feature>
<keyword evidence="1" id="KW-0732">Signal</keyword>
<evidence type="ECO:0000256" key="1">
    <source>
        <dbReference type="SAM" id="SignalP"/>
    </source>
</evidence>
<evidence type="ECO:0000313" key="3">
    <source>
        <dbReference type="EMBL" id="GAA4961216.1"/>
    </source>
</evidence>
<dbReference type="EMBL" id="BAABLX010000080">
    <property type="protein sequence ID" value="GAA4961216.1"/>
    <property type="molecule type" value="Genomic_DNA"/>
</dbReference>
<comment type="caution">
    <text evidence="3">The sequence shown here is derived from an EMBL/GenBank/DDBJ whole genome shotgun (WGS) entry which is preliminary data.</text>
</comment>
<evidence type="ECO:0000313" key="4">
    <source>
        <dbReference type="Proteomes" id="UP001409585"/>
    </source>
</evidence>
<dbReference type="RefSeq" id="WP_345428043.1">
    <property type="nucleotide sequence ID" value="NZ_AP031496.1"/>
</dbReference>
<name>A0AAV3UAN0_9ALTE</name>
<dbReference type="Proteomes" id="UP001409585">
    <property type="component" value="Unassembled WGS sequence"/>
</dbReference>
<organism evidence="3 4">
    <name type="scientific">Halioxenophilus aromaticivorans</name>
    <dbReference type="NCBI Taxonomy" id="1306992"/>
    <lineage>
        <taxon>Bacteria</taxon>
        <taxon>Pseudomonadati</taxon>
        <taxon>Pseudomonadota</taxon>
        <taxon>Gammaproteobacteria</taxon>
        <taxon>Alteromonadales</taxon>
        <taxon>Alteromonadaceae</taxon>
        <taxon>Halioxenophilus</taxon>
    </lineage>
</organism>
<feature type="chain" id="PRO_5043439026" description="DUF3806 domain-containing protein" evidence="1">
    <location>
        <begin position="21"/>
        <end position="168"/>
    </location>
</feature>